<dbReference type="AlphaFoldDB" id="A0AAD8R1H4"/>
<reference evidence="3" key="1">
    <citation type="submission" date="2023-07" db="EMBL/GenBank/DDBJ databases">
        <title>A chromosome-level genome assembly of Lolium multiflorum.</title>
        <authorList>
            <person name="Chen Y."/>
            <person name="Copetti D."/>
            <person name="Kolliker R."/>
            <person name="Studer B."/>
        </authorList>
    </citation>
    <scope>NUCLEOTIDE SEQUENCE</scope>
    <source>
        <strain evidence="3">02402/16</strain>
        <tissue evidence="3">Leaf</tissue>
    </source>
</reference>
<evidence type="ECO:0000313" key="3">
    <source>
        <dbReference type="EMBL" id="KAK1612102.1"/>
    </source>
</evidence>
<dbReference type="Pfam" id="PF07727">
    <property type="entry name" value="RVT_2"/>
    <property type="match status" value="1"/>
</dbReference>
<feature type="domain" description="Reverse transcriptase Ty1/copia-type" evidence="2">
    <location>
        <begin position="333"/>
        <end position="468"/>
    </location>
</feature>
<protein>
    <recommendedName>
        <fullName evidence="2">Reverse transcriptase Ty1/copia-type domain-containing protein</fullName>
    </recommendedName>
</protein>
<feature type="compositionally biased region" description="Basic and acidic residues" evidence="1">
    <location>
        <begin position="520"/>
        <end position="536"/>
    </location>
</feature>
<dbReference type="EMBL" id="JAUUTY010000007">
    <property type="protein sequence ID" value="KAK1612102.1"/>
    <property type="molecule type" value="Genomic_DNA"/>
</dbReference>
<comment type="caution">
    <text evidence="3">The sequence shown here is derived from an EMBL/GenBank/DDBJ whole genome shotgun (WGS) entry which is preliminary data.</text>
</comment>
<feature type="compositionally biased region" description="Low complexity" evidence="1">
    <location>
        <begin position="170"/>
        <end position="183"/>
    </location>
</feature>
<organism evidence="3 4">
    <name type="scientific">Lolium multiflorum</name>
    <name type="common">Italian ryegrass</name>
    <name type="synonym">Lolium perenne subsp. multiflorum</name>
    <dbReference type="NCBI Taxonomy" id="4521"/>
    <lineage>
        <taxon>Eukaryota</taxon>
        <taxon>Viridiplantae</taxon>
        <taxon>Streptophyta</taxon>
        <taxon>Embryophyta</taxon>
        <taxon>Tracheophyta</taxon>
        <taxon>Spermatophyta</taxon>
        <taxon>Magnoliopsida</taxon>
        <taxon>Liliopsida</taxon>
        <taxon>Poales</taxon>
        <taxon>Poaceae</taxon>
        <taxon>BOP clade</taxon>
        <taxon>Pooideae</taxon>
        <taxon>Poodae</taxon>
        <taxon>Poeae</taxon>
        <taxon>Poeae Chloroplast Group 2 (Poeae type)</taxon>
        <taxon>Loliodinae</taxon>
        <taxon>Loliinae</taxon>
        <taxon>Lolium</taxon>
    </lineage>
</organism>
<feature type="region of interest" description="Disordered" evidence="1">
    <location>
        <begin position="121"/>
        <end position="234"/>
    </location>
</feature>
<dbReference type="InterPro" id="IPR043502">
    <property type="entry name" value="DNA/RNA_pol_sf"/>
</dbReference>
<keyword evidence="4" id="KW-1185">Reference proteome</keyword>
<dbReference type="InterPro" id="IPR013103">
    <property type="entry name" value="RVT_2"/>
</dbReference>
<dbReference type="SUPFAM" id="SSF56672">
    <property type="entry name" value="DNA/RNA polymerases"/>
    <property type="match status" value="1"/>
</dbReference>
<name>A0AAD8R1H4_LOLMU</name>
<dbReference type="Proteomes" id="UP001231189">
    <property type="component" value="Unassembled WGS sequence"/>
</dbReference>
<sequence>MAAPQHHPHHGSEATAAPSRQKLWEQRDHVDPVTLAMAKRVEDEREQRLLQIDAEGKDRVTWRFLRPMARAMAAGVRRIDRRRRRRRRSPRERGLGFVEARDCLNRLEEDYDSPEGAEIIGYEEPDLSGGTTEASSSSFPPSPCMQHAAGGDLEHASRASSPARMSEAVSPSRSSRPPGSSPGIGLDSMAGSPSRSTGPATGPEPTSAPTGPIPTPAVPPAAGAARPHTRPRSGIVKKLLRTDGTVTYACETIASVPVEPSGFADAARHTPWKLAMDDEIAALHRNGTWSLVPYQPSLNVIDCKWVFKVKYTADGSVDRYKVRLVAKGFKQRAVSRRWSISQLDVQNAFLHGVLDEEVYMYPPPGYVDSRYPRHICKLQKSLYGLKQAPRAWFSQLSSRLLALGFMASAVDVSLFVFRKGGLCMYFLIYVDDIIVISSSTDRLLTQLRQDFAVKDLGALSYFLGIEMTSREEPRRATMGLLIGRRGPALGRLWGGGPQPLSPPLLRVHLRPENLSPVGSRESHHRGAENTERKELPALKSAGEIPPREGEINAIVTVIELDIISITIAIISIIITASPPHIVTAVAIWVGS</sequence>
<evidence type="ECO:0000259" key="2">
    <source>
        <dbReference type="Pfam" id="PF07727"/>
    </source>
</evidence>
<feature type="region of interest" description="Disordered" evidence="1">
    <location>
        <begin position="514"/>
        <end position="543"/>
    </location>
</feature>
<feature type="compositionally biased region" description="Polar residues" evidence="1">
    <location>
        <begin position="129"/>
        <end position="139"/>
    </location>
</feature>
<evidence type="ECO:0000256" key="1">
    <source>
        <dbReference type="SAM" id="MobiDB-lite"/>
    </source>
</evidence>
<feature type="region of interest" description="Disordered" evidence="1">
    <location>
        <begin position="1"/>
        <end position="26"/>
    </location>
</feature>
<proteinExistence type="predicted"/>
<gene>
    <name evidence="3" type="ORF">QYE76_035775</name>
</gene>
<evidence type="ECO:0000313" key="4">
    <source>
        <dbReference type="Proteomes" id="UP001231189"/>
    </source>
</evidence>
<accession>A0AAD8R1H4</accession>